<accession>A0A6N2UR62</accession>
<keyword evidence="1" id="KW-0472">Membrane</keyword>
<feature type="transmembrane region" description="Helical" evidence="1">
    <location>
        <begin position="12"/>
        <end position="31"/>
    </location>
</feature>
<keyword evidence="1" id="KW-1133">Transmembrane helix</keyword>
<dbReference type="EMBL" id="CACRSL010000003">
    <property type="protein sequence ID" value="VYT17626.1"/>
    <property type="molecule type" value="Genomic_DNA"/>
</dbReference>
<proteinExistence type="predicted"/>
<reference evidence="2" key="1">
    <citation type="submission" date="2019-11" db="EMBL/GenBank/DDBJ databases">
        <authorList>
            <person name="Feng L."/>
        </authorList>
    </citation>
    <scope>NUCLEOTIDE SEQUENCE</scope>
    <source>
        <strain evidence="2">AundefinedLFYP135</strain>
    </source>
</reference>
<keyword evidence="1" id="KW-0812">Transmembrane</keyword>
<evidence type="ECO:0000256" key="1">
    <source>
        <dbReference type="SAM" id="Phobius"/>
    </source>
</evidence>
<name>A0A6N2UR62_9FIRM</name>
<sequence length="44" mass="5015">MSNSLADLAAASVPLLALWISLIPFAILEELEQSHRGRRRRKRQ</sequence>
<gene>
    <name evidence="2" type="ORF">AULFYP135_01961</name>
</gene>
<protein>
    <submittedName>
        <fullName evidence="2">Uncharacterized protein</fullName>
    </submittedName>
</protein>
<organism evidence="2">
    <name type="scientific">uncultured Anaerotruncus sp</name>
    <dbReference type="NCBI Taxonomy" id="905011"/>
    <lineage>
        <taxon>Bacteria</taxon>
        <taxon>Bacillati</taxon>
        <taxon>Bacillota</taxon>
        <taxon>Clostridia</taxon>
        <taxon>Eubacteriales</taxon>
        <taxon>Oscillospiraceae</taxon>
        <taxon>Anaerotruncus</taxon>
        <taxon>environmental samples</taxon>
    </lineage>
</organism>
<evidence type="ECO:0000313" key="2">
    <source>
        <dbReference type="EMBL" id="VYT17626.1"/>
    </source>
</evidence>
<dbReference type="AlphaFoldDB" id="A0A6N2UR62"/>